<comment type="similarity">
    <text evidence="2 6">Belongs to the glycosyl hydrolase 53 family.</text>
</comment>
<sequence length="365" mass="41718">MKFSKCWFFLFAVILITTLACEDTIAQQPDSVSSVDINYAVGADLSFLKSAEDGGVEFKENGEVKPGLEIFSDHGYNWIRLRLFHSPDRLPNDLEYTIDLAKEAQEHGFKFLLDYHYSDTWADPGKQYIPAAWDTTNVEVLIDSVYQYTKNTIEAFREAGVMPEMVQIGNEVRNGMMWPLGKLPENWDNFAALFKAGVDGVDAGRGQAPRPLIMLHYDNGADTDGAKQYYDKFNSYNIPYDIIGLSYYPWWHGNLLQLRENLLSLVENYDKDIVLVETGYRPHEYEDHNAPYPEDIAGGARKAFLEDVNETLLNVSSRKIKGVFWWEPASRCGSDYFDEDCNVRPVINVFDRYKRGKTGEDDAPE</sequence>
<evidence type="ECO:0000256" key="6">
    <source>
        <dbReference type="RuleBase" id="RU361192"/>
    </source>
</evidence>
<keyword evidence="8" id="KW-1185">Reference proteome</keyword>
<dbReference type="InterPro" id="IPR011683">
    <property type="entry name" value="Glyco_hydro_53"/>
</dbReference>
<accession>A0ABT3PWT6</accession>
<comment type="catalytic activity">
    <reaction evidence="1 6">
        <text>The enzyme specifically hydrolyzes (1-&gt;4)-beta-D-galactosidic linkages in type I arabinogalactans.</text>
        <dbReference type="EC" id="3.2.1.89"/>
    </reaction>
</comment>
<keyword evidence="6" id="KW-0732">Signal</keyword>
<evidence type="ECO:0000313" key="8">
    <source>
        <dbReference type="Proteomes" id="UP001207337"/>
    </source>
</evidence>
<dbReference type="PROSITE" id="PS51257">
    <property type="entry name" value="PROKAR_LIPOPROTEIN"/>
    <property type="match status" value="1"/>
</dbReference>
<dbReference type="EC" id="3.2.1.89" evidence="3 6"/>
<name>A0ABT3PWT6_9BACT</name>
<evidence type="ECO:0000313" key="7">
    <source>
        <dbReference type="EMBL" id="MCW9712317.1"/>
    </source>
</evidence>
<comment type="caution">
    <text evidence="7">The sequence shown here is derived from an EMBL/GenBank/DDBJ whole genome shotgun (WGS) entry which is preliminary data.</text>
</comment>
<evidence type="ECO:0000256" key="1">
    <source>
        <dbReference type="ARBA" id="ARBA00001695"/>
    </source>
</evidence>
<feature type="signal peptide" evidence="6">
    <location>
        <begin position="1"/>
        <end position="22"/>
    </location>
</feature>
<keyword evidence="4 6" id="KW-0378">Hydrolase</keyword>
<dbReference type="PANTHER" id="PTHR34983">
    <property type="entry name" value="ARABINOGALACTAN ENDO-BETA-1,4-GALACTANASE A"/>
    <property type="match status" value="1"/>
</dbReference>
<dbReference type="PANTHER" id="PTHR34983:SF1">
    <property type="entry name" value="ARABINOGALACTAN ENDO-BETA-1,4-GALACTANASE A"/>
    <property type="match status" value="1"/>
</dbReference>
<evidence type="ECO:0000256" key="2">
    <source>
        <dbReference type="ARBA" id="ARBA00010687"/>
    </source>
</evidence>
<evidence type="ECO:0000256" key="4">
    <source>
        <dbReference type="ARBA" id="ARBA00022801"/>
    </source>
</evidence>
<proteinExistence type="inferred from homology"/>
<dbReference type="SUPFAM" id="SSF51445">
    <property type="entry name" value="(Trans)glycosidases"/>
    <property type="match status" value="1"/>
</dbReference>
<organism evidence="7 8">
    <name type="scientific">Fodinibius salicampi</name>
    <dbReference type="NCBI Taxonomy" id="1920655"/>
    <lineage>
        <taxon>Bacteria</taxon>
        <taxon>Pseudomonadati</taxon>
        <taxon>Balneolota</taxon>
        <taxon>Balneolia</taxon>
        <taxon>Balneolales</taxon>
        <taxon>Balneolaceae</taxon>
        <taxon>Fodinibius</taxon>
    </lineage>
</organism>
<dbReference type="EMBL" id="JAJNDC010000001">
    <property type="protein sequence ID" value="MCW9712317.1"/>
    <property type="molecule type" value="Genomic_DNA"/>
</dbReference>
<evidence type="ECO:0000256" key="3">
    <source>
        <dbReference type="ARBA" id="ARBA00012556"/>
    </source>
</evidence>
<dbReference type="InterPro" id="IPR017853">
    <property type="entry name" value="GH"/>
</dbReference>
<dbReference type="Proteomes" id="UP001207337">
    <property type="component" value="Unassembled WGS sequence"/>
</dbReference>
<dbReference type="Gene3D" id="3.20.20.80">
    <property type="entry name" value="Glycosidases"/>
    <property type="match status" value="1"/>
</dbReference>
<dbReference type="RefSeq" id="WP_265788183.1">
    <property type="nucleotide sequence ID" value="NZ_BAABRS010000001.1"/>
</dbReference>
<feature type="chain" id="PRO_5044989406" description="Arabinogalactan endo-beta-1,4-galactanase" evidence="6">
    <location>
        <begin position="23"/>
        <end position="365"/>
    </location>
</feature>
<dbReference type="Pfam" id="PF07745">
    <property type="entry name" value="Glyco_hydro_53"/>
    <property type="match status" value="1"/>
</dbReference>
<gene>
    <name evidence="7" type="ORF">LQ318_05295</name>
</gene>
<protein>
    <recommendedName>
        <fullName evidence="3 6">Arabinogalactan endo-beta-1,4-galactanase</fullName>
        <ecNumber evidence="3 6">3.2.1.89</ecNumber>
    </recommendedName>
</protein>
<reference evidence="7 8" key="1">
    <citation type="submission" date="2021-11" db="EMBL/GenBank/DDBJ databases">
        <title>Aliifidinibius sp. nov., a new bacterium isolated from saline soil.</title>
        <authorList>
            <person name="Galisteo C."/>
            <person name="De La Haba R."/>
            <person name="Sanchez-Porro C."/>
            <person name="Ventosa A."/>
        </authorList>
    </citation>
    <scope>NUCLEOTIDE SEQUENCE [LARGE SCALE GENOMIC DNA]</scope>
    <source>
        <strain evidence="7 8">KACC 190600</strain>
    </source>
</reference>
<keyword evidence="5 6" id="KW-0326">Glycosidase</keyword>
<evidence type="ECO:0000256" key="5">
    <source>
        <dbReference type="ARBA" id="ARBA00023295"/>
    </source>
</evidence>